<keyword evidence="2" id="KW-1185">Reference proteome</keyword>
<evidence type="ECO:0000313" key="1">
    <source>
        <dbReference type="EMBL" id="TKA00479.1"/>
    </source>
</evidence>
<organism evidence="1 2">
    <name type="scientific">Actinacidiphila oryziradicis</name>
    <dbReference type="NCBI Taxonomy" id="2571141"/>
    <lineage>
        <taxon>Bacteria</taxon>
        <taxon>Bacillati</taxon>
        <taxon>Actinomycetota</taxon>
        <taxon>Actinomycetes</taxon>
        <taxon>Kitasatosporales</taxon>
        <taxon>Streptomycetaceae</taxon>
        <taxon>Actinacidiphila</taxon>
    </lineage>
</organism>
<accession>A0A4V5MXJ2</accession>
<name>A0A4V5MXJ2_9ACTN</name>
<reference evidence="1 2" key="1">
    <citation type="submission" date="2019-04" db="EMBL/GenBank/DDBJ databases">
        <title>Streptomyces oryziradicis sp. nov., a novel actinomycete isolated from rhizosphere soil of rice (Oryza sativa L.).</title>
        <authorList>
            <person name="Li C."/>
        </authorList>
    </citation>
    <scope>NUCLEOTIDE SEQUENCE [LARGE SCALE GENOMIC DNA]</scope>
    <source>
        <strain evidence="1 2">NEAU-C40</strain>
    </source>
</reference>
<sequence length="113" mass="12504">MSDTEARYVRLQVELVLEISDAGELSSAALDGIAGDDSMPDEERAQAEMAVRQDESEALAYLVDPFDLVTTVPGVELIQASWSCSHTEYDPDSDEWDLYEDDETAAEEEPDEV</sequence>
<proteinExistence type="predicted"/>
<dbReference type="EMBL" id="SUMC01000085">
    <property type="protein sequence ID" value="TKA00479.1"/>
    <property type="molecule type" value="Genomic_DNA"/>
</dbReference>
<comment type="caution">
    <text evidence="1">The sequence shown here is derived from an EMBL/GenBank/DDBJ whole genome shotgun (WGS) entry which is preliminary data.</text>
</comment>
<dbReference type="RefSeq" id="WP_136729461.1">
    <property type="nucleotide sequence ID" value="NZ_JAOPYF010000596.1"/>
</dbReference>
<protein>
    <submittedName>
        <fullName evidence="1">Uncharacterized protein</fullName>
    </submittedName>
</protein>
<evidence type="ECO:0000313" key="2">
    <source>
        <dbReference type="Proteomes" id="UP000305778"/>
    </source>
</evidence>
<dbReference type="OrthoDB" id="3854400at2"/>
<dbReference type="AlphaFoldDB" id="A0A4V5MXJ2"/>
<dbReference type="Proteomes" id="UP000305778">
    <property type="component" value="Unassembled WGS sequence"/>
</dbReference>
<gene>
    <name evidence="1" type="ORF">FCI23_42780</name>
</gene>